<evidence type="ECO:0008006" key="3">
    <source>
        <dbReference type="Google" id="ProtNLM"/>
    </source>
</evidence>
<sequence>MLTWADLILATDQVILTELRHLAGPADQPKIRPYLPDSDVPDPWEKSADDFTACAALIETGAGPHLP</sequence>
<dbReference type="Proteomes" id="UP000619479">
    <property type="component" value="Unassembled WGS sequence"/>
</dbReference>
<accession>A0A919M9Y5</accession>
<evidence type="ECO:0000313" key="2">
    <source>
        <dbReference type="Proteomes" id="UP000619479"/>
    </source>
</evidence>
<dbReference type="EMBL" id="BOMH01000134">
    <property type="protein sequence ID" value="GID71332.1"/>
    <property type="molecule type" value="Genomic_DNA"/>
</dbReference>
<keyword evidence="2" id="KW-1185">Reference proteome</keyword>
<gene>
    <name evidence="1" type="ORF">Acy02nite_92130</name>
</gene>
<comment type="caution">
    <text evidence="1">The sequence shown here is derived from an EMBL/GenBank/DDBJ whole genome shotgun (WGS) entry which is preliminary data.</text>
</comment>
<dbReference type="Gene3D" id="3.40.50.2300">
    <property type="match status" value="1"/>
</dbReference>
<protein>
    <recommendedName>
        <fullName evidence="3">Phosphotyrosine protein phosphatase I domain-containing protein</fullName>
    </recommendedName>
</protein>
<evidence type="ECO:0000313" key="1">
    <source>
        <dbReference type="EMBL" id="GID71332.1"/>
    </source>
</evidence>
<organism evidence="1 2">
    <name type="scientific">Actinoplanes cyaneus</name>
    <dbReference type="NCBI Taxonomy" id="52696"/>
    <lineage>
        <taxon>Bacteria</taxon>
        <taxon>Bacillati</taxon>
        <taxon>Actinomycetota</taxon>
        <taxon>Actinomycetes</taxon>
        <taxon>Micromonosporales</taxon>
        <taxon>Micromonosporaceae</taxon>
        <taxon>Actinoplanes</taxon>
    </lineage>
</organism>
<reference evidence="1" key="1">
    <citation type="submission" date="2021-01" db="EMBL/GenBank/DDBJ databases">
        <title>Whole genome shotgun sequence of Actinoplanes cyaneus NBRC 14990.</title>
        <authorList>
            <person name="Komaki H."/>
            <person name="Tamura T."/>
        </authorList>
    </citation>
    <scope>NUCLEOTIDE SEQUENCE</scope>
    <source>
        <strain evidence="1">NBRC 14990</strain>
    </source>
</reference>
<name>A0A919M9Y5_9ACTN</name>
<dbReference type="SUPFAM" id="SSF52788">
    <property type="entry name" value="Phosphotyrosine protein phosphatases I"/>
    <property type="match status" value="1"/>
</dbReference>
<dbReference type="InterPro" id="IPR036196">
    <property type="entry name" value="Ptyr_pPase_sf"/>
</dbReference>
<dbReference type="AlphaFoldDB" id="A0A919M9Y5"/>
<proteinExistence type="predicted"/>
<dbReference type="RefSeq" id="WP_203756637.1">
    <property type="nucleotide sequence ID" value="NZ_BAAAUC010000151.1"/>
</dbReference>